<proteinExistence type="inferred from homology"/>
<evidence type="ECO:0000256" key="4">
    <source>
        <dbReference type="ARBA" id="ARBA00010550"/>
    </source>
</evidence>
<dbReference type="GO" id="GO:0030163">
    <property type="term" value="P:protein catabolic process"/>
    <property type="evidence" value="ECO:0007669"/>
    <property type="project" value="UniProtKB-ARBA"/>
</dbReference>
<dbReference type="InterPro" id="IPR050928">
    <property type="entry name" value="ATP-dep_Zn_Metalloprotease"/>
</dbReference>
<dbReference type="Gene3D" id="3.40.1690.20">
    <property type="match status" value="1"/>
</dbReference>
<dbReference type="SUPFAM" id="SSF140990">
    <property type="entry name" value="FtsH protease domain-like"/>
    <property type="match status" value="1"/>
</dbReference>
<dbReference type="SUPFAM" id="SSF52540">
    <property type="entry name" value="P-loop containing nucleoside triphosphate hydrolases"/>
    <property type="match status" value="1"/>
</dbReference>
<feature type="compositionally biased region" description="Polar residues" evidence="18">
    <location>
        <begin position="787"/>
        <end position="805"/>
    </location>
</feature>
<dbReference type="CDD" id="cd19501">
    <property type="entry name" value="RecA-like_FtsH"/>
    <property type="match status" value="1"/>
</dbReference>
<keyword evidence="12 19" id="KW-1133">Transmembrane helix</keyword>
<evidence type="ECO:0000256" key="19">
    <source>
        <dbReference type="SAM" id="Phobius"/>
    </source>
</evidence>
<dbReference type="Pfam" id="PF06480">
    <property type="entry name" value="FtsH_ext"/>
    <property type="match status" value="1"/>
</dbReference>
<name>A0A109UWN7_9SACH</name>
<dbReference type="Gene3D" id="1.10.8.60">
    <property type="match status" value="1"/>
</dbReference>
<dbReference type="GO" id="GO:0140567">
    <property type="term" value="F:membrane protein dislocase activity"/>
    <property type="evidence" value="ECO:0007669"/>
    <property type="project" value="UniProtKB-ARBA"/>
</dbReference>
<evidence type="ECO:0000256" key="15">
    <source>
        <dbReference type="ARBA" id="ARBA00023136"/>
    </source>
</evidence>
<dbReference type="STRING" id="45286.A0A109UWN7"/>
<dbReference type="GO" id="GO:0034982">
    <property type="term" value="P:mitochondrial protein processing"/>
    <property type="evidence" value="ECO:0007669"/>
    <property type="project" value="TreeGrafter"/>
</dbReference>
<evidence type="ECO:0000256" key="5">
    <source>
        <dbReference type="ARBA" id="ARBA00022670"/>
    </source>
</evidence>
<evidence type="ECO:0000313" key="22">
    <source>
        <dbReference type="Proteomes" id="UP000243052"/>
    </source>
</evidence>
<dbReference type="GO" id="GO:0006465">
    <property type="term" value="P:signal peptide processing"/>
    <property type="evidence" value="ECO:0007669"/>
    <property type="project" value="UniProtKB-ARBA"/>
</dbReference>
<reference evidence="21 22" key="1">
    <citation type="submission" date="2016-01" db="EMBL/GenBank/DDBJ databases">
        <title>Genome sequence of the yeast Holleya sinecauda.</title>
        <authorList>
            <person name="Dietrich F.S."/>
        </authorList>
    </citation>
    <scope>NUCLEOTIDE SEQUENCE [LARGE SCALE GENOMIC DNA]</scope>
    <source>
        <strain evidence="21 22">ATCC 58844</strain>
    </source>
</reference>
<dbReference type="InterPro" id="IPR041569">
    <property type="entry name" value="AAA_lid_3"/>
</dbReference>
<keyword evidence="7" id="KW-0479">Metal-binding</keyword>
<evidence type="ECO:0000256" key="12">
    <source>
        <dbReference type="ARBA" id="ARBA00022989"/>
    </source>
</evidence>
<evidence type="ECO:0000256" key="9">
    <source>
        <dbReference type="ARBA" id="ARBA00022801"/>
    </source>
</evidence>
<evidence type="ECO:0000256" key="13">
    <source>
        <dbReference type="ARBA" id="ARBA00023049"/>
    </source>
</evidence>
<dbReference type="AlphaFoldDB" id="A0A109UWN7"/>
<dbReference type="InterPro" id="IPR003593">
    <property type="entry name" value="AAA+_ATPase"/>
</dbReference>
<dbReference type="InterPro" id="IPR003959">
    <property type="entry name" value="ATPase_AAA_core"/>
</dbReference>
<evidence type="ECO:0000256" key="18">
    <source>
        <dbReference type="SAM" id="MobiDB-lite"/>
    </source>
</evidence>
<feature type="compositionally biased region" description="Gly residues" evidence="18">
    <location>
        <begin position="140"/>
        <end position="153"/>
    </location>
</feature>
<dbReference type="PANTHER" id="PTHR43655">
    <property type="entry name" value="ATP-DEPENDENT PROTEASE"/>
    <property type="match status" value="1"/>
</dbReference>
<dbReference type="Proteomes" id="UP000243052">
    <property type="component" value="Chromosome ii"/>
</dbReference>
<dbReference type="FunFam" id="3.40.50.300:FF:000001">
    <property type="entry name" value="ATP-dependent zinc metalloprotease FtsH"/>
    <property type="match status" value="1"/>
</dbReference>
<dbReference type="InterPro" id="IPR027417">
    <property type="entry name" value="P-loop_NTPase"/>
</dbReference>
<keyword evidence="14" id="KW-0496">Mitochondrion</keyword>
<keyword evidence="9" id="KW-0378">Hydrolase</keyword>
<dbReference type="InterPro" id="IPR037219">
    <property type="entry name" value="Peptidase_M41-like"/>
</dbReference>
<protein>
    <submittedName>
        <fullName evidence="21">HBL039Wp</fullName>
    </submittedName>
</protein>
<dbReference type="GO" id="GO:0005524">
    <property type="term" value="F:ATP binding"/>
    <property type="evidence" value="ECO:0007669"/>
    <property type="project" value="UniProtKB-KW"/>
</dbReference>
<dbReference type="Pfam" id="PF01434">
    <property type="entry name" value="Peptidase_M41"/>
    <property type="match status" value="1"/>
</dbReference>
<keyword evidence="15 19" id="KW-0472">Membrane</keyword>
<dbReference type="HAMAP" id="MF_01458">
    <property type="entry name" value="FtsH"/>
    <property type="match status" value="1"/>
</dbReference>
<feature type="region of interest" description="Disordered" evidence="18">
    <location>
        <begin position="100"/>
        <end position="153"/>
    </location>
</feature>
<accession>A0A109UWN7</accession>
<dbReference type="GO" id="GO:0008270">
    <property type="term" value="F:zinc ion binding"/>
    <property type="evidence" value="ECO:0007669"/>
    <property type="project" value="InterPro"/>
</dbReference>
<dbReference type="FunFam" id="1.10.8.60:FF:000019">
    <property type="entry name" value="AFG3-like AAA ATPase 2"/>
    <property type="match status" value="1"/>
</dbReference>
<dbReference type="Gene3D" id="1.20.58.760">
    <property type="entry name" value="Peptidase M41"/>
    <property type="match status" value="1"/>
</dbReference>
<dbReference type="Pfam" id="PF17862">
    <property type="entry name" value="AAA_lid_3"/>
    <property type="match status" value="1"/>
</dbReference>
<dbReference type="PANTHER" id="PTHR43655:SF14">
    <property type="entry name" value="MITOCHONDRIAL RESPIRATORY CHAIN COMPLEXES ASSEMBLY PROTEIN YTA12"/>
    <property type="match status" value="1"/>
</dbReference>
<dbReference type="GO" id="GO:0005745">
    <property type="term" value="C:m-AAA complex"/>
    <property type="evidence" value="ECO:0007669"/>
    <property type="project" value="TreeGrafter"/>
</dbReference>
<evidence type="ECO:0000313" key="21">
    <source>
        <dbReference type="EMBL" id="AMD18863.1"/>
    </source>
</evidence>
<feature type="compositionally biased region" description="Basic and acidic residues" evidence="18">
    <location>
        <begin position="806"/>
        <end position="824"/>
    </location>
</feature>
<feature type="transmembrane region" description="Helical" evidence="19">
    <location>
        <begin position="165"/>
        <end position="182"/>
    </location>
</feature>
<dbReference type="InterPro" id="IPR000642">
    <property type="entry name" value="Peptidase_M41"/>
</dbReference>
<dbReference type="Gene3D" id="3.40.50.300">
    <property type="entry name" value="P-loop containing nucleotide triphosphate hydrolases"/>
    <property type="match status" value="1"/>
</dbReference>
<evidence type="ECO:0000256" key="8">
    <source>
        <dbReference type="ARBA" id="ARBA00022741"/>
    </source>
</evidence>
<evidence type="ECO:0000256" key="3">
    <source>
        <dbReference type="ARBA" id="ARBA00010044"/>
    </source>
</evidence>
<keyword evidence="8" id="KW-0547">Nucleotide-binding</keyword>
<dbReference type="InterPro" id="IPR011546">
    <property type="entry name" value="Pept_M41_FtsH_extracell"/>
</dbReference>
<keyword evidence="11" id="KW-0067">ATP-binding</keyword>
<dbReference type="GO" id="GO:0016887">
    <property type="term" value="F:ATP hydrolysis activity"/>
    <property type="evidence" value="ECO:0007669"/>
    <property type="project" value="InterPro"/>
</dbReference>
<comment type="similarity">
    <text evidence="4">In the N-terminal section; belongs to the AAA ATPase family.</text>
</comment>
<dbReference type="EMBL" id="CP014242">
    <property type="protein sequence ID" value="AMD18863.1"/>
    <property type="molecule type" value="Genomic_DNA"/>
</dbReference>
<evidence type="ECO:0000256" key="6">
    <source>
        <dbReference type="ARBA" id="ARBA00022692"/>
    </source>
</evidence>
<dbReference type="GO" id="GO:0097002">
    <property type="term" value="C:mitochondrial inner boundary membrane"/>
    <property type="evidence" value="ECO:0007669"/>
    <property type="project" value="UniProtKB-ARBA"/>
</dbReference>
<dbReference type="RefSeq" id="XP_017985859.1">
    <property type="nucleotide sequence ID" value="XM_018130045.1"/>
</dbReference>
<gene>
    <name evidence="21" type="ORF">AW171_hschr2385</name>
</gene>
<feature type="compositionally biased region" description="Basic and acidic residues" evidence="18">
    <location>
        <begin position="113"/>
        <end position="125"/>
    </location>
</feature>
<dbReference type="GO" id="GO:0004176">
    <property type="term" value="F:ATP-dependent peptidase activity"/>
    <property type="evidence" value="ECO:0007669"/>
    <property type="project" value="InterPro"/>
</dbReference>
<comment type="subcellular location">
    <subcellularLocation>
        <location evidence="2">Mitochondrion membrane</location>
        <topology evidence="2">Multi-pass membrane protein</topology>
    </subcellularLocation>
</comment>
<dbReference type="SMART" id="SM00382">
    <property type="entry name" value="AAA"/>
    <property type="match status" value="1"/>
</dbReference>
<dbReference type="NCBIfam" id="TIGR01241">
    <property type="entry name" value="FtsH_fam"/>
    <property type="match status" value="1"/>
</dbReference>
<organism evidence="21 22">
    <name type="scientific">Eremothecium sinecaudum</name>
    <dbReference type="NCBI Taxonomy" id="45286"/>
    <lineage>
        <taxon>Eukaryota</taxon>
        <taxon>Fungi</taxon>
        <taxon>Dikarya</taxon>
        <taxon>Ascomycota</taxon>
        <taxon>Saccharomycotina</taxon>
        <taxon>Saccharomycetes</taxon>
        <taxon>Saccharomycetales</taxon>
        <taxon>Saccharomycetaceae</taxon>
        <taxon>Eremothecium</taxon>
    </lineage>
</organism>
<keyword evidence="5" id="KW-0645">Protease</keyword>
<keyword evidence="13" id="KW-0482">Metalloprotease</keyword>
<evidence type="ECO:0000256" key="16">
    <source>
        <dbReference type="ARBA" id="ARBA00048778"/>
    </source>
</evidence>
<dbReference type="InterPro" id="IPR005936">
    <property type="entry name" value="FtsH"/>
</dbReference>
<sequence>MQNISRLPVRIALSSRYFSILPKRSYNVACYATTYLNGRRALHMSRLLRRYNDEDLNKLRKDIDEYIHHSKLNKTEMGSQLKKTIDERIEAMKNEMEKLNYQEKNGNSKIKKVSKDSKESEDSKGSKGSQHPFETEHNGGKGGNGGGLGGPSGDGPKDIKISINLFNVGLILFVAAFFLHTINTSADQKQVTWQEFRTDFLHKGLVSKLIVVNKSVVKVILNGNGRNQPNNAGNDFYYFTIGSIESFERKLREAQDELQIAEEFRIPVIYTQEGTWVKFALQLLPTLLLIGGMVLIARRSMGSVAGGANGIFNVGKSIAKRFDKDVDVKVKFKDVAGCDEAKEEIMEFVSFLKNPSKYEKMGAKIPRGAVLSGPPGTGKTLLAKATAGEAGVPFFSVSGSEFVEMYVGVGASRVRDLFKTARENAPSIVFIDEIDAVGKARQKAGFSAANDERENTLNQLLVEMDGFGPSDHVVVLAGTNRPDVLDKALLRPGRFDRHITIDNPELNGRREIFNVHLAKIKLAGEMNDLKNRLAALTPGFSGADIAHVCNEAALIAARGNAAAVSLEHFEQAIERVIGGVERKTKLLSPVEKRVVAYHEAGHAICGWFLEFAEPLLKVSIIPRGRETLGYALYLPPDVSLMSQQQLLDRLTMTLGGRVSEELHFDSVTSGAADDFKKVTRMATAMVTELGMSEQVGCLSYTKKNENDFTKPFSEETAAIVDSEVNKIIQQCHERCTGLLKDKEQELEKVAQLLIEKEVITREDMIRLLGKRPFPERNDAFEKYLDESNATKTSQQEESNSNPNESTTEKPESQEKNAGNEDQKTDSSNTLKN</sequence>
<evidence type="ECO:0000259" key="20">
    <source>
        <dbReference type="SMART" id="SM00382"/>
    </source>
</evidence>
<dbReference type="GeneID" id="28722043"/>
<feature type="domain" description="AAA+ ATPase" evidence="20">
    <location>
        <begin position="365"/>
        <end position="505"/>
    </location>
</feature>
<dbReference type="GO" id="GO:0065003">
    <property type="term" value="P:protein-containing complex assembly"/>
    <property type="evidence" value="ECO:0007669"/>
    <property type="project" value="UniProtKB-ARBA"/>
</dbReference>
<feature type="transmembrane region" description="Helical" evidence="19">
    <location>
        <begin position="279"/>
        <end position="297"/>
    </location>
</feature>
<evidence type="ECO:0000256" key="14">
    <source>
        <dbReference type="ARBA" id="ARBA00023128"/>
    </source>
</evidence>
<dbReference type="GO" id="GO:0004222">
    <property type="term" value="F:metalloendopeptidase activity"/>
    <property type="evidence" value="ECO:0007669"/>
    <property type="project" value="InterPro"/>
</dbReference>
<dbReference type="OrthoDB" id="1413014at2759"/>
<dbReference type="FunFam" id="1.20.58.760:FF:000003">
    <property type="entry name" value="AFG3-like AAA ATPase 2"/>
    <property type="match status" value="1"/>
</dbReference>
<comment type="subunit">
    <text evidence="17">Component of the 850 kDa m-AAA protease complex, a heterohexamer composed of YTA12/RCA1 and YTA10/AFG3. Associates with the prohibitin complex, composed of PHB1 and PHB2, inhibiting the activity of the m-AAA protease complex.</text>
</comment>
<comment type="catalytic activity">
    <reaction evidence="16">
        <text>ATP + H2O = ADP + phosphate + H(+)</text>
        <dbReference type="Rhea" id="RHEA:13065"/>
        <dbReference type="ChEBI" id="CHEBI:15377"/>
        <dbReference type="ChEBI" id="CHEBI:15378"/>
        <dbReference type="ChEBI" id="CHEBI:30616"/>
        <dbReference type="ChEBI" id="CHEBI:43474"/>
        <dbReference type="ChEBI" id="CHEBI:456216"/>
    </reaction>
    <physiologicalReaction direction="left-to-right" evidence="16">
        <dbReference type="Rhea" id="RHEA:13066"/>
    </physiologicalReaction>
</comment>
<evidence type="ECO:0000256" key="7">
    <source>
        <dbReference type="ARBA" id="ARBA00022723"/>
    </source>
</evidence>
<comment type="cofactor">
    <cofactor evidence="1">
        <name>Zn(2+)</name>
        <dbReference type="ChEBI" id="CHEBI:29105"/>
    </cofactor>
</comment>
<feature type="region of interest" description="Disordered" evidence="18">
    <location>
        <begin position="782"/>
        <end position="832"/>
    </location>
</feature>
<dbReference type="Pfam" id="PF00004">
    <property type="entry name" value="AAA"/>
    <property type="match status" value="1"/>
</dbReference>
<comment type="similarity">
    <text evidence="3">In the C-terminal section; belongs to the peptidase M41 family.</text>
</comment>
<dbReference type="InterPro" id="IPR003960">
    <property type="entry name" value="ATPase_AAA_CS"/>
</dbReference>
<evidence type="ECO:0000256" key="10">
    <source>
        <dbReference type="ARBA" id="ARBA00022833"/>
    </source>
</evidence>
<evidence type="ECO:0000256" key="11">
    <source>
        <dbReference type="ARBA" id="ARBA00022840"/>
    </source>
</evidence>
<keyword evidence="10" id="KW-0862">Zinc</keyword>
<dbReference type="PROSITE" id="PS00674">
    <property type="entry name" value="AAA"/>
    <property type="match status" value="1"/>
</dbReference>
<keyword evidence="6 19" id="KW-0812">Transmembrane</keyword>
<keyword evidence="22" id="KW-1185">Reference proteome</keyword>
<evidence type="ECO:0000256" key="17">
    <source>
        <dbReference type="ARBA" id="ARBA00065348"/>
    </source>
</evidence>
<evidence type="ECO:0000256" key="1">
    <source>
        <dbReference type="ARBA" id="ARBA00001947"/>
    </source>
</evidence>
<evidence type="ECO:0000256" key="2">
    <source>
        <dbReference type="ARBA" id="ARBA00004225"/>
    </source>
</evidence>